<dbReference type="InterPro" id="IPR006674">
    <property type="entry name" value="HD_domain"/>
</dbReference>
<dbReference type="CDD" id="cd00077">
    <property type="entry name" value="HDc"/>
    <property type="match status" value="1"/>
</dbReference>
<feature type="domain" description="HD-GYP" evidence="2">
    <location>
        <begin position="131"/>
        <end position="327"/>
    </location>
</feature>
<comment type="caution">
    <text evidence="3">The sequence shown here is derived from an EMBL/GenBank/DDBJ whole genome shotgun (WGS) entry which is preliminary data.</text>
</comment>
<evidence type="ECO:0000313" key="3">
    <source>
        <dbReference type="EMBL" id="MSS27647.1"/>
    </source>
</evidence>
<dbReference type="PANTHER" id="PTHR43155:SF2">
    <property type="entry name" value="CYCLIC DI-GMP PHOSPHODIESTERASE PA4108"/>
    <property type="match status" value="1"/>
</dbReference>
<dbReference type="NCBIfam" id="TIGR00277">
    <property type="entry name" value="HDIG"/>
    <property type="match status" value="1"/>
</dbReference>
<dbReference type="PROSITE" id="PS51832">
    <property type="entry name" value="HD_GYP"/>
    <property type="match status" value="1"/>
</dbReference>
<organism evidence="3 4">
    <name type="scientific">Desulfovibrio porci</name>
    <dbReference type="NCBI Taxonomy" id="2605782"/>
    <lineage>
        <taxon>Bacteria</taxon>
        <taxon>Pseudomonadati</taxon>
        <taxon>Thermodesulfobacteriota</taxon>
        <taxon>Desulfovibrionia</taxon>
        <taxon>Desulfovibrionales</taxon>
        <taxon>Desulfovibrionaceae</taxon>
        <taxon>Desulfovibrio</taxon>
    </lineage>
</organism>
<dbReference type="PROSITE" id="PS51831">
    <property type="entry name" value="HD"/>
    <property type="match status" value="1"/>
</dbReference>
<evidence type="ECO:0000313" key="4">
    <source>
        <dbReference type="Proteomes" id="UP000477488"/>
    </source>
</evidence>
<dbReference type="Pfam" id="PF11871">
    <property type="entry name" value="DUF3391"/>
    <property type="match status" value="1"/>
</dbReference>
<dbReference type="RefSeq" id="WP_154510226.1">
    <property type="nucleotide sequence ID" value="NZ_VUMH01000005.1"/>
</dbReference>
<dbReference type="Pfam" id="PF13487">
    <property type="entry name" value="HD_5"/>
    <property type="match status" value="1"/>
</dbReference>
<dbReference type="InterPro" id="IPR003607">
    <property type="entry name" value="HD/PDEase_dom"/>
</dbReference>
<protein>
    <submittedName>
        <fullName evidence="3">HD-GYP domain-containing protein</fullName>
    </submittedName>
</protein>
<feature type="domain" description="HD" evidence="1">
    <location>
        <begin position="153"/>
        <end position="276"/>
    </location>
</feature>
<name>A0A6L5XKE4_9BACT</name>
<dbReference type="AlphaFoldDB" id="A0A6L5XKE4"/>
<gene>
    <name evidence="3" type="ORF">FYJ44_06190</name>
</gene>
<dbReference type="InterPro" id="IPR021812">
    <property type="entry name" value="DUF3391"/>
</dbReference>
<dbReference type="PANTHER" id="PTHR43155">
    <property type="entry name" value="CYCLIC DI-GMP PHOSPHODIESTERASE PA4108-RELATED"/>
    <property type="match status" value="1"/>
</dbReference>
<dbReference type="SMART" id="SM00471">
    <property type="entry name" value="HDc"/>
    <property type="match status" value="1"/>
</dbReference>
<proteinExistence type="predicted"/>
<dbReference type="Proteomes" id="UP000477488">
    <property type="component" value="Unassembled WGS sequence"/>
</dbReference>
<reference evidence="3 4" key="1">
    <citation type="submission" date="2019-09" db="EMBL/GenBank/DDBJ databases">
        <title>In-depth cultivation of the pig gut microbiome towards novel bacterial diversity and tailored functional studies.</title>
        <authorList>
            <person name="Wylensek D."/>
            <person name="Hitch T.C.A."/>
            <person name="Clavel T."/>
        </authorList>
    </citation>
    <scope>NUCLEOTIDE SEQUENCE [LARGE SCALE GENOMIC DNA]</scope>
    <source>
        <strain evidence="3 4">PG-178-WT-4</strain>
    </source>
</reference>
<keyword evidence="4" id="KW-1185">Reference proteome</keyword>
<dbReference type="SUPFAM" id="SSF109604">
    <property type="entry name" value="HD-domain/PDEase-like"/>
    <property type="match status" value="1"/>
</dbReference>
<accession>A0A6L5XKE4</accession>
<dbReference type="EMBL" id="VUMH01000005">
    <property type="protein sequence ID" value="MSS27647.1"/>
    <property type="molecule type" value="Genomic_DNA"/>
</dbReference>
<sequence>MPPIKIAVADLQPGMYVVDTGISWLKAPMLYAEQGLIASEEKIAEIIGQGYTEAYYDPEQSHVCPKQEMSLDGAGDAPRKDEARAPLAEELVQARTVYADSFRHVKKFMRSIQSGPVDIAASEPYVEGIISSLSRNADALISLSKLKTYDEYTYVHSVNVTIFAVAFARYLGFDDSKLHLVGMAGLFHDIGKELIPPEILNAPRRLTDAEFEIMRSHALLGYEELKKVEGIASEILAGVVQHHEKHNGTGYPRRLVGRQISIYAHILSVADCYDALSARRVYKDPLPPSKALGIMYGMRGEAWKPDFVENFIKMLGIYPVGTLVELSTGHRGVVSRSNHNFPAQPCVIVAQSPEGQPLAPRTMDLAAQRNVSITRTLKDDEAAGFDVLALLGDQNAEAALV</sequence>
<dbReference type="InterPro" id="IPR037522">
    <property type="entry name" value="HD_GYP_dom"/>
</dbReference>
<evidence type="ECO:0000259" key="1">
    <source>
        <dbReference type="PROSITE" id="PS51831"/>
    </source>
</evidence>
<evidence type="ECO:0000259" key="2">
    <source>
        <dbReference type="PROSITE" id="PS51832"/>
    </source>
</evidence>
<dbReference type="Gene3D" id="1.10.3210.10">
    <property type="entry name" value="Hypothetical protein af1432"/>
    <property type="match status" value="1"/>
</dbReference>
<dbReference type="InterPro" id="IPR006675">
    <property type="entry name" value="HDIG_dom"/>
</dbReference>